<proteinExistence type="predicted"/>
<accession>A0ABM5QET5</accession>
<dbReference type="EMBL" id="CP007451">
    <property type="protein sequence ID" value="AHW61955.1"/>
    <property type="molecule type" value="Genomic_DNA"/>
</dbReference>
<reference evidence="1 2" key="1">
    <citation type="submission" date="2014-03" db="EMBL/GenBank/DDBJ databases">
        <title>Complete genome sequence of a deeply braunched marine Bacteroidia bacterium Draconibacterium orientale type strain FH5T.</title>
        <authorList>
            <person name="Li X."/>
            <person name="Wang X."/>
            <person name="Xie Z."/>
            <person name="Du Z."/>
            <person name="Chen G."/>
        </authorList>
    </citation>
    <scope>NUCLEOTIDE SEQUENCE [LARGE SCALE GENOMIC DNA]</scope>
    <source>
        <strain evidence="1 2">FH5</strain>
    </source>
</reference>
<name>A0ABM5QET5_9BACT</name>
<dbReference type="Proteomes" id="UP000023772">
    <property type="component" value="Chromosome"/>
</dbReference>
<gene>
    <name evidence="1" type="ORF">FH5T_11825</name>
</gene>
<evidence type="ECO:0000313" key="2">
    <source>
        <dbReference type="Proteomes" id="UP000023772"/>
    </source>
</evidence>
<sequence length="74" mass="8452">MKPAKLIIPQKSLIFAKSYTNCTLFCRMAKRKFTIACPEIFSGVNADNTTKEETERSESMRHFVVKSVLIYVSC</sequence>
<keyword evidence="2" id="KW-1185">Reference proteome</keyword>
<organism evidence="1 2">
    <name type="scientific">Draconibacterium orientale</name>
    <dbReference type="NCBI Taxonomy" id="1168034"/>
    <lineage>
        <taxon>Bacteria</taxon>
        <taxon>Pseudomonadati</taxon>
        <taxon>Bacteroidota</taxon>
        <taxon>Bacteroidia</taxon>
        <taxon>Marinilabiliales</taxon>
        <taxon>Prolixibacteraceae</taxon>
        <taxon>Draconibacterium</taxon>
    </lineage>
</organism>
<protein>
    <submittedName>
        <fullName evidence="1">Uncharacterized protein</fullName>
    </submittedName>
</protein>
<evidence type="ECO:0000313" key="1">
    <source>
        <dbReference type="EMBL" id="AHW61955.1"/>
    </source>
</evidence>